<reference evidence="3" key="1">
    <citation type="submission" date="2011-03" db="EMBL/GenBank/DDBJ databases">
        <title>The genome sequence of Vavraia culicis strain floridensis.</title>
        <authorList>
            <consortium name="The Broad Institute Genome Sequencing Platform"/>
            <person name="Cuomo C."/>
            <person name="Becnel J."/>
            <person name="Sanscrainte N."/>
            <person name="Young S.K."/>
            <person name="Zeng Q."/>
            <person name="Gargeya S."/>
            <person name="Fitzgerald M."/>
            <person name="Haas B."/>
            <person name="Abouelleil A."/>
            <person name="Alvarado L."/>
            <person name="Arachchi H.M."/>
            <person name="Berlin A."/>
            <person name="Chapman S.B."/>
            <person name="Gearin G."/>
            <person name="Goldberg J."/>
            <person name="Griggs A."/>
            <person name="Gujja S."/>
            <person name="Hansen M."/>
            <person name="Heiman D."/>
            <person name="Howarth C."/>
            <person name="Larimer J."/>
            <person name="Lui A."/>
            <person name="MacDonald P.J.P."/>
            <person name="McCowen C."/>
            <person name="Montmayeur A."/>
            <person name="Murphy C."/>
            <person name="Neiman D."/>
            <person name="Pearson M."/>
            <person name="Priest M."/>
            <person name="Roberts A."/>
            <person name="Saif S."/>
            <person name="Shea T."/>
            <person name="Sisk P."/>
            <person name="Stolte C."/>
            <person name="Sykes S."/>
            <person name="Wortman J."/>
            <person name="Nusbaum C."/>
            <person name="Birren B."/>
        </authorList>
    </citation>
    <scope>NUCLEOTIDE SEQUENCE [LARGE SCALE GENOMIC DNA]</scope>
    <source>
        <strain evidence="3">floridensis</strain>
    </source>
</reference>
<dbReference type="SUPFAM" id="SSF52113">
    <property type="entry name" value="BRCT domain"/>
    <property type="match status" value="1"/>
</dbReference>
<evidence type="ECO:0000313" key="2">
    <source>
        <dbReference type="EMBL" id="ELA46984.1"/>
    </source>
</evidence>
<gene>
    <name evidence="2" type="ORF">VCUG_01515</name>
</gene>
<dbReference type="GeneID" id="19879391"/>
<dbReference type="EMBL" id="GL877427">
    <property type="protein sequence ID" value="ELA46984.1"/>
    <property type="molecule type" value="Genomic_DNA"/>
</dbReference>
<dbReference type="AlphaFoldDB" id="L2GTP2"/>
<dbReference type="HOGENOM" id="CLU_1623017_0_0_1"/>
<proteinExistence type="predicted"/>
<dbReference type="RefSeq" id="XP_008074533.1">
    <property type="nucleotide sequence ID" value="XM_008076342.1"/>
</dbReference>
<dbReference type="InParanoid" id="L2GTP2"/>
<evidence type="ECO:0000313" key="3">
    <source>
        <dbReference type="Proteomes" id="UP000011081"/>
    </source>
</evidence>
<name>L2GTP2_VAVCU</name>
<feature type="non-terminal residue" evidence="2">
    <location>
        <position position="1"/>
    </location>
</feature>
<feature type="compositionally biased region" description="Low complexity" evidence="1">
    <location>
        <begin position="1"/>
        <end position="18"/>
    </location>
</feature>
<feature type="compositionally biased region" description="Low complexity" evidence="1">
    <location>
        <begin position="27"/>
        <end position="45"/>
    </location>
</feature>
<dbReference type="InterPro" id="IPR036420">
    <property type="entry name" value="BRCT_dom_sf"/>
</dbReference>
<protein>
    <submittedName>
        <fullName evidence="2">Uncharacterized protein</fullName>
    </submittedName>
</protein>
<dbReference type="Proteomes" id="UP000011081">
    <property type="component" value="Unassembled WGS sequence"/>
</dbReference>
<organism evidence="2 3">
    <name type="scientific">Vavraia culicis (isolate floridensis)</name>
    <name type="common">Microsporidian parasite</name>
    <dbReference type="NCBI Taxonomy" id="948595"/>
    <lineage>
        <taxon>Eukaryota</taxon>
        <taxon>Fungi</taxon>
        <taxon>Fungi incertae sedis</taxon>
        <taxon>Microsporidia</taxon>
        <taxon>Pleistophoridae</taxon>
        <taxon>Vavraia</taxon>
    </lineage>
</organism>
<dbReference type="VEuPathDB" id="MicrosporidiaDB:VCUG_01515"/>
<feature type="region of interest" description="Disordered" evidence="1">
    <location>
        <begin position="1"/>
        <end position="45"/>
    </location>
</feature>
<evidence type="ECO:0000256" key="1">
    <source>
        <dbReference type="SAM" id="MobiDB-lite"/>
    </source>
</evidence>
<sequence>GSGEEGSAQESSSMGSTGRHQLSNKQYGSKGKSTSPSTSTTTPYSNYYANDKELLNLLHTLRSIHQQFYANPNQSAKSIITAQNKKIFKNKTFMVDRCIPDRYNVQSIIRMHGGVVGEDGCDVIVGDEGMVRWVMECVWRRRWIDCVGWMKGLDEWVDEVEKQL</sequence>
<accession>L2GTP2</accession>
<keyword evidence="3" id="KW-1185">Reference proteome</keyword>